<dbReference type="PANTHER" id="PTHR10098:SF112">
    <property type="entry name" value="SLR0380 PROTEIN"/>
    <property type="match status" value="1"/>
</dbReference>
<feature type="repeat" description="TPR" evidence="1">
    <location>
        <begin position="337"/>
        <end position="370"/>
    </location>
</feature>
<feature type="domain" description="CHAT" evidence="2">
    <location>
        <begin position="553"/>
        <end position="890"/>
    </location>
</feature>
<evidence type="ECO:0000313" key="3">
    <source>
        <dbReference type="EMBL" id="MBE9026398.1"/>
    </source>
</evidence>
<sequence length="890" mass="101494">MLEFLLQVLKATADSNGDAKVIHPLLEANREKLDMNFAQILRSWAMATLSDLEIDTARNTVVDIINFSNRMWDFPLGNRANNLEIAITGYEIALTVFTQDRFPIDWAMTQNNLGNAYSDRIRGERADNLEVAIKCYEDALLEYTRDRFPIQWATTQNNLGIAYRNRIRGERADNLEVAIKCYEDALLERTRDRFPINWATTQNNLGAAYSDRIRGERAENLEVAIKCYEDALLEYTRDRFPIQWATTQNNLGNAYRNRIQGERADNLELAIKCYEDALLEYTRDRFPIDWAMTQNNLGAAYRNRIRGERADNLELAIKCYEDALQVRTRQALPQNHADTAFNLGLAYVDAKQFTEAYNIFKSAIDTVEFLRGEIFSGDEIKQKLAEEWNQLYRSMVEVCLQLKYDDQAVEYIERSKTRNLVELLANQGSPALHQLQQQIAEEKRRLAAADNSEPTSLNQLRQQRQDLIKQVIPLEHIRFAEIQGLLDNHTAILQWYIFNDCFRVLIITRQDQTPRIWKSTAEDFDALNKWSDEYLKTYDKNKPLWRHQLAGKLQELADILHINDVLHLVPNTCNAVILVPHRYLHLLPLHALPVSPSSPSSSSSSSSYLLDRFPNGVRYAPSCQLLKLAKKRPYQPQQSLFAIQDPSDNLIYTNMEVEAIQRHFHPTTVLKKAQATKQALLQAVANSPDVQVIHLSCHGYFDIKTPVNSAIALANCVSPIPGADSQSRQITLADGNTLDLEKCLTLVDIFNLNLPECRLVTLSACETGLTKSTTSDEYIGLPSGFLKAGSSSVVSSLWSVDDFATALLMIRFYDNLPSLPVAQGLCEAQQWLRNATQPDLIKWTEEHRNINEENKQIIQNRLEKHYGCENPNDKPFAKPAAWAGFCAIGN</sequence>
<dbReference type="Pfam" id="PF12770">
    <property type="entry name" value="CHAT"/>
    <property type="match status" value="1"/>
</dbReference>
<dbReference type="AlphaFoldDB" id="A0A8J7AG51"/>
<dbReference type="EMBL" id="JADEXS010000595">
    <property type="protein sequence ID" value="MBE9026398.1"/>
    <property type="molecule type" value="Genomic_DNA"/>
</dbReference>
<name>A0A8J7AG51_DESMC</name>
<proteinExistence type="predicted"/>
<dbReference type="PANTHER" id="PTHR10098">
    <property type="entry name" value="RAPSYN-RELATED"/>
    <property type="match status" value="1"/>
</dbReference>
<keyword evidence="4" id="KW-1185">Reference proteome</keyword>
<dbReference type="Gene3D" id="1.25.40.10">
    <property type="entry name" value="Tetratricopeptide repeat domain"/>
    <property type="match status" value="2"/>
</dbReference>
<dbReference type="SMART" id="SM00028">
    <property type="entry name" value="TPR"/>
    <property type="match status" value="3"/>
</dbReference>
<protein>
    <submittedName>
        <fullName evidence="3">CHAT domain-containing protein</fullName>
    </submittedName>
</protein>
<evidence type="ECO:0000256" key="1">
    <source>
        <dbReference type="PROSITE-ProRule" id="PRU00339"/>
    </source>
</evidence>
<dbReference type="InterPro" id="IPR024983">
    <property type="entry name" value="CHAT_dom"/>
</dbReference>
<dbReference type="Proteomes" id="UP000622533">
    <property type="component" value="Unassembled WGS sequence"/>
</dbReference>
<organism evidence="3 4">
    <name type="scientific">Desmonostoc muscorum LEGE 12446</name>
    <dbReference type="NCBI Taxonomy" id="1828758"/>
    <lineage>
        <taxon>Bacteria</taxon>
        <taxon>Bacillati</taxon>
        <taxon>Cyanobacteriota</taxon>
        <taxon>Cyanophyceae</taxon>
        <taxon>Nostocales</taxon>
        <taxon>Nostocaceae</taxon>
        <taxon>Desmonostoc</taxon>
    </lineage>
</organism>
<keyword evidence="1" id="KW-0802">TPR repeat</keyword>
<accession>A0A8J7AG51</accession>
<evidence type="ECO:0000259" key="2">
    <source>
        <dbReference type="Pfam" id="PF12770"/>
    </source>
</evidence>
<dbReference type="Pfam" id="PF13374">
    <property type="entry name" value="TPR_10"/>
    <property type="match status" value="5"/>
</dbReference>
<dbReference type="InterPro" id="IPR011990">
    <property type="entry name" value="TPR-like_helical_dom_sf"/>
</dbReference>
<evidence type="ECO:0000313" key="4">
    <source>
        <dbReference type="Proteomes" id="UP000622533"/>
    </source>
</evidence>
<reference evidence="3" key="1">
    <citation type="submission" date="2020-10" db="EMBL/GenBank/DDBJ databases">
        <authorList>
            <person name="Castelo-Branco R."/>
            <person name="Eusebio N."/>
            <person name="Adriana R."/>
            <person name="Vieira A."/>
            <person name="Brugerolle De Fraissinette N."/>
            <person name="Rezende De Castro R."/>
            <person name="Schneider M.P."/>
            <person name="Vasconcelos V."/>
            <person name="Leao P.N."/>
        </authorList>
    </citation>
    <scope>NUCLEOTIDE SEQUENCE</scope>
    <source>
        <strain evidence="3">LEGE 12446</strain>
    </source>
</reference>
<dbReference type="InterPro" id="IPR019734">
    <property type="entry name" value="TPR_rpt"/>
</dbReference>
<dbReference type="PROSITE" id="PS50005">
    <property type="entry name" value="TPR"/>
    <property type="match status" value="1"/>
</dbReference>
<gene>
    <name evidence="3" type="ORF">IQ276_29460</name>
</gene>
<dbReference type="SUPFAM" id="SSF48452">
    <property type="entry name" value="TPR-like"/>
    <property type="match status" value="2"/>
</dbReference>
<comment type="caution">
    <text evidence="3">The sequence shown here is derived from an EMBL/GenBank/DDBJ whole genome shotgun (WGS) entry which is preliminary data.</text>
</comment>